<evidence type="ECO:0000313" key="5">
    <source>
        <dbReference type="Proteomes" id="UP000698963"/>
    </source>
</evidence>
<dbReference type="GO" id="GO:0008736">
    <property type="term" value="F:L-fucose isomerase activity"/>
    <property type="evidence" value="ECO:0007669"/>
    <property type="project" value="InterPro"/>
</dbReference>
<dbReference type="PANTHER" id="PTHR36120">
    <property type="entry name" value="FUCOSE ISOMERASE"/>
    <property type="match status" value="1"/>
</dbReference>
<accession>A0A921AVT4</accession>
<evidence type="ECO:0000256" key="1">
    <source>
        <dbReference type="ARBA" id="ARBA00023235"/>
    </source>
</evidence>
<name>A0A921AVT4_9BACT</name>
<reference evidence="4" key="1">
    <citation type="journal article" date="2021" name="PeerJ">
        <title>Extensive microbial diversity within the chicken gut microbiome revealed by metagenomics and culture.</title>
        <authorList>
            <person name="Gilroy R."/>
            <person name="Ravi A."/>
            <person name="Getino M."/>
            <person name="Pursley I."/>
            <person name="Horton D.L."/>
            <person name="Alikhan N.F."/>
            <person name="Baker D."/>
            <person name="Gharbi K."/>
            <person name="Hall N."/>
            <person name="Watson M."/>
            <person name="Adriaenssens E.M."/>
            <person name="Foster-Nyarko E."/>
            <person name="Jarju S."/>
            <person name="Secka A."/>
            <person name="Antonio M."/>
            <person name="Oren A."/>
            <person name="Chaudhuri R.R."/>
            <person name="La Ragione R."/>
            <person name="Hildebrand F."/>
            <person name="Pallen M.J."/>
        </authorList>
    </citation>
    <scope>NUCLEOTIDE SEQUENCE</scope>
    <source>
        <strain evidence="4">ChiGjej2B2-19336</strain>
    </source>
</reference>
<evidence type="ECO:0000256" key="2">
    <source>
        <dbReference type="ARBA" id="ARBA00023277"/>
    </source>
</evidence>
<reference evidence="4" key="2">
    <citation type="submission" date="2021-09" db="EMBL/GenBank/DDBJ databases">
        <authorList>
            <person name="Gilroy R."/>
        </authorList>
    </citation>
    <scope>NUCLEOTIDE SEQUENCE</scope>
    <source>
        <strain evidence="4">ChiGjej2B2-19336</strain>
    </source>
</reference>
<dbReference type="InterPro" id="IPR004216">
    <property type="entry name" value="Fuc/Ara_isomerase_C"/>
</dbReference>
<proteinExistence type="predicted"/>
<dbReference type="InterPro" id="IPR015888">
    <property type="entry name" value="Fuc_isomerase_C"/>
</dbReference>
<protein>
    <recommendedName>
        <fullName evidence="3">L-fucose isomerase C-terminal domain-containing protein</fullName>
    </recommendedName>
</protein>
<dbReference type="PANTHER" id="PTHR36120:SF1">
    <property type="entry name" value="L-FUCOSE ISOMERASE C-TERMINAL DOMAIN-CONTAINING PROTEIN"/>
    <property type="match status" value="1"/>
</dbReference>
<evidence type="ECO:0000313" key="4">
    <source>
        <dbReference type="EMBL" id="HJD97245.1"/>
    </source>
</evidence>
<dbReference type="Pfam" id="PF02952">
    <property type="entry name" value="Fucose_iso_C"/>
    <property type="match status" value="1"/>
</dbReference>
<dbReference type="SUPFAM" id="SSF53743">
    <property type="entry name" value="FucI/AraA N-terminal and middle domains"/>
    <property type="match status" value="1"/>
</dbReference>
<sequence>MSYAVRKPRLGVLALGRSTFDTEFAAKVHAQAVNTLSAMDADLVGGKEILYDAAALEAALPAIEAADVDALLIIQVTFTDAESTVAAALKLGKPVIMWSWAEARTGGRLLLNSFCGVNLASHALSRHGKSIIHVHKDASDSEAAAEIFHAAQAASVLNQLKGQKFLLIGEHPDGFDACNFDPNDLFRLFGMTTDHIDILDFIEETKAQPDSVADAPYARRAAQFPNLGELDHDATIKTCKIYARMRDKAAEQGYLGMTVRCWPHFFTHYGAAACGAMAMMNEDGVPCGCEGDLYGVLTALLLTRLQNSGAFNTDLVDVDVKDDTVVFWHCGQAPIDMADPEGPIRGTIHSNRKLPLLSEFCLKPGRFTLARISQGKGKLRLLIGGGEMISRPLAFSGTAGVARMDIPAGQFMKNLITEGMEHHSGIVYGDCREQLKMIAEMIGLEVVDLTKA</sequence>
<gene>
    <name evidence="4" type="ORF">K8W16_06335</name>
</gene>
<dbReference type="RefSeq" id="WP_304122192.1">
    <property type="nucleotide sequence ID" value="NZ_DYZA01000124.1"/>
</dbReference>
<dbReference type="AlphaFoldDB" id="A0A921AVT4"/>
<organism evidence="4 5">
    <name type="scientific">Mailhella massiliensis</name>
    <dbReference type="NCBI Taxonomy" id="1903261"/>
    <lineage>
        <taxon>Bacteria</taxon>
        <taxon>Pseudomonadati</taxon>
        <taxon>Thermodesulfobacteriota</taxon>
        <taxon>Desulfovibrionia</taxon>
        <taxon>Desulfovibrionales</taxon>
        <taxon>Desulfovibrionaceae</taxon>
        <taxon>Mailhella</taxon>
    </lineage>
</organism>
<dbReference type="GO" id="GO:0006004">
    <property type="term" value="P:fucose metabolic process"/>
    <property type="evidence" value="ECO:0007669"/>
    <property type="project" value="InterPro"/>
</dbReference>
<dbReference type="SUPFAM" id="SSF50443">
    <property type="entry name" value="FucI/AraA C-terminal domain-like"/>
    <property type="match status" value="1"/>
</dbReference>
<keyword evidence="1" id="KW-0413">Isomerase</keyword>
<comment type="caution">
    <text evidence="4">The sequence shown here is derived from an EMBL/GenBank/DDBJ whole genome shotgun (WGS) entry which is preliminary data.</text>
</comment>
<dbReference type="GO" id="GO:0005737">
    <property type="term" value="C:cytoplasm"/>
    <property type="evidence" value="ECO:0007669"/>
    <property type="project" value="InterPro"/>
</dbReference>
<dbReference type="InterPro" id="IPR009015">
    <property type="entry name" value="Fucose_isomerase_N/cen_sf"/>
</dbReference>
<feature type="domain" description="L-fucose isomerase C-terminal" evidence="3">
    <location>
        <begin position="363"/>
        <end position="448"/>
    </location>
</feature>
<dbReference type="EMBL" id="DYZA01000124">
    <property type="protein sequence ID" value="HJD97245.1"/>
    <property type="molecule type" value="Genomic_DNA"/>
</dbReference>
<evidence type="ECO:0000259" key="3">
    <source>
        <dbReference type="Pfam" id="PF02952"/>
    </source>
</evidence>
<keyword evidence="2" id="KW-0119">Carbohydrate metabolism</keyword>
<dbReference type="Proteomes" id="UP000698963">
    <property type="component" value="Unassembled WGS sequence"/>
</dbReference>